<protein>
    <submittedName>
        <fullName evidence="7">Thiamine pyrophosphate enzyme-like TPP binding region</fullName>
    </submittedName>
</protein>
<dbReference type="Gene3D" id="3.40.50.970">
    <property type="match status" value="2"/>
</dbReference>
<dbReference type="PANTHER" id="PTHR42981">
    <property type="entry name" value="PYRUVATE DEHYDROGENASE [UBIQUINONE]"/>
    <property type="match status" value="1"/>
</dbReference>
<dbReference type="SUPFAM" id="SSF52518">
    <property type="entry name" value="Thiamin diphosphate-binding fold (THDP-binding)"/>
    <property type="match status" value="2"/>
</dbReference>
<proteinExistence type="inferred from homology"/>
<dbReference type="InterPro" id="IPR012000">
    <property type="entry name" value="Thiamin_PyroP_enz_cen_dom"/>
</dbReference>
<feature type="domain" description="Thiamine pyrophosphate enzyme central" evidence="4">
    <location>
        <begin position="197"/>
        <end position="327"/>
    </location>
</feature>
<dbReference type="InterPro" id="IPR029035">
    <property type="entry name" value="DHS-like_NAD/FAD-binding_dom"/>
</dbReference>
<dbReference type="InterPro" id="IPR047211">
    <property type="entry name" value="POXB-like"/>
</dbReference>
<dbReference type="AlphaFoldDB" id="A0A0H2XQD0"/>
<evidence type="ECO:0000256" key="1">
    <source>
        <dbReference type="ARBA" id="ARBA00007812"/>
    </source>
</evidence>
<keyword evidence="2 3" id="KW-0786">Thiamine pyrophosphate</keyword>
<gene>
    <name evidence="7" type="ordered locus">Bcen_1291</name>
</gene>
<dbReference type="GO" id="GO:0030976">
    <property type="term" value="F:thiamine pyrophosphate binding"/>
    <property type="evidence" value="ECO:0007669"/>
    <property type="project" value="InterPro"/>
</dbReference>
<dbReference type="PROSITE" id="PS00187">
    <property type="entry name" value="TPP_ENZYMES"/>
    <property type="match status" value="1"/>
</dbReference>
<evidence type="ECO:0000259" key="4">
    <source>
        <dbReference type="Pfam" id="PF00205"/>
    </source>
</evidence>
<evidence type="ECO:0000259" key="6">
    <source>
        <dbReference type="Pfam" id="PF02776"/>
    </source>
</evidence>
<dbReference type="InterPro" id="IPR047212">
    <property type="entry name" value="TPP_POXB-like"/>
</dbReference>
<name>A0A0H2XQD0_BURO1</name>
<dbReference type="Pfam" id="PF00205">
    <property type="entry name" value="TPP_enzyme_M"/>
    <property type="match status" value="1"/>
</dbReference>
<dbReference type="EMBL" id="CP000378">
    <property type="protein sequence ID" value="ABF76197.1"/>
    <property type="molecule type" value="Genomic_DNA"/>
</dbReference>
<dbReference type="NCBIfam" id="NF006129">
    <property type="entry name" value="PRK08273.1"/>
    <property type="match status" value="1"/>
</dbReference>
<evidence type="ECO:0000313" key="7">
    <source>
        <dbReference type="EMBL" id="ABF76197.1"/>
    </source>
</evidence>
<dbReference type="Pfam" id="PF02776">
    <property type="entry name" value="TPP_enzyme_N"/>
    <property type="match status" value="1"/>
</dbReference>
<reference evidence="7" key="1">
    <citation type="submission" date="2006-05" db="EMBL/GenBank/DDBJ databases">
        <title>Complete sequence of chromosome 1 of Burkholderia cenocepacia AU 1054.</title>
        <authorList>
            <consortium name="US DOE Joint Genome Institute"/>
            <person name="Copeland A."/>
            <person name="Lucas S."/>
            <person name="Lapidus A."/>
            <person name="Barry K."/>
            <person name="Detter J.C."/>
            <person name="Glavina del Rio T."/>
            <person name="Hammon N."/>
            <person name="Israni S."/>
            <person name="Dalin E."/>
            <person name="Tice H."/>
            <person name="Pitluck S."/>
            <person name="Chain P."/>
            <person name="Malfatti S."/>
            <person name="Shin M."/>
            <person name="Vergez L."/>
            <person name="Schmutz J."/>
            <person name="Larimer F."/>
            <person name="Land M."/>
            <person name="Hauser L."/>
            <person name="Kyrpides N."/>
            <person name="Lykidis A."/>
            <person name="LiPuma J.J."/>
            <person name="Konstantinidis K."/>
            <person name="Tiedje J.M."/>
            <person name="Richardson P."/>
        </authorList>
    </citation>
    <scope>NUCLEOTIDE SEQUENCE [LARGE SCALE GENOMIC DNA]</scope>
    <source>
        <strain evidence="7">AU 1054</strain>
    </source>
</reference>
<dbReference type="SUPFAM" id="SSF52467">
    <property type="entry name" value="DHS-like NAD/FAD-binding domain"/>
    <property type="match status" value="1"/>
</dbReference>
<dbReference type="GO" id="GO:0000287">
    <property type="term" value="F:magnesium ion binding"/>
    <property type="evidence" value="ECO:0007669"/>
    <property type="project" value="InterPro"/>
</dbReference>
<dbReference type="Gene3D" id="3.40.50.1220">
    <property type="entry name" value="TPP-binding domain"/>
    <property type="match status" value="1"/>
</dbReference>
<feature type="domain" description="Thiamine pyrophosphate enzyme TPP-binding" evidence="5">
    <location>
        <begin position="390"/>
        <end position="545"/>
    </location>
</feature>
<dbReference type="InterPro" id="IPR012001">
    <property type="entry name" value="Thiamin_PyroP_enz_TPP-bd_dom"/>
</dbReference>
<dbReference type="Pfam" id="PF02775">
    <property type="entry name" value="TPP_enzyme_C"/>
    <property type="match status" value="1"/>
</dbReference>
<dbReference type="HOGENOM" id="CLU_013748_3_0_4"/>
<dbReference type="GO" id="GO:0003824">
    <property type="term" value="F:catalytic activity"/>
    <property type="evidence" value="ECO:0007669"/>
    <property type="project" value="InterPro"/>
</dbReference>
<dbReference type="InterPro" id="IPR029061">
    <property type="entry name" value="THDP-binding"/>
</dbReference>
<sequence>MATVADFIVERLYDWGVRRIYGYPGDGINGFFGALNRADGKIEFIQARHEEMAAFMASAHAKFTGELGVCVATSGPGAAHLVTGLYDARLDHMPVLAIVGQQARAALGGHYQQEVDLPALFKDVAGAFVQLATVPGQVRHLVDRAVRTALGARTVTALVLPNDLQELDYAPPKRAHGTVHSGVGYTAPKVVPYADDLRRAADVLNAGSKVAMLVGAGALKATDEVIAVADRLGAGAAKALLGKAALPDDLPWVTGSIGLLGTKPSYELMTECDTLLVIGSGFPYSEFLPKEGQARGVQIDLKADMLSLRYPMEVNLVGDSAETLRALLPLLNERRDTAWRDRIAQWNHDWHDALAARAAAKASAGRGVNPQRAFTELSPRLPDDVILTSDSGSCANWYARDLMMRRGMMGSLSGGLASMGAAVPYAIAAKFAYPVRPVIAMVGDGAMQMNNMAELITVAKYWRQWPDPRWICMVLNNEDLNQVTWEQRVMEGDPKFDASQQIPNVPYYRFATLLGLKGIYVDDPEQLGAAWDEALASDRPVVLEVKSDPEVPPLPPHVTLQQAKHFAETLVKGDPREGNVIVETARQVLSAVLPGNGEHGGKSGKGGKGES</sequence>
<dbReference type="InterPro" id="IPR047210">
    <property type="entry name" value="TPP_PYR_POXB-like"/>
</dbReference>
<dbReference type="InterPro" id="IPR011766">
    <property type="entry name" value="TPP_enzyme_TPP-bd"/>
</dbReference>
<comment type="similarity">
    <text evidence="1 3">Belongs to the TPP enzyme family.</text>
</comment>
<dbReference type="GO" id="GO:0019752">
    <property type="term" value="P:carboxylic acid metabolic process"/>
    <property type="evidence" value="ECO:0007669"/>
    <property type="project" value="UniProtKB-ARBA"/>
</dbReference>
<dbReference type="CDD" id="cd07039">
    <property type="entry name" value="TPP_PYR_POX"/>
    <property type="match status" value="1"/>
</dbReference>
<dbReference type="PANTHER" id="PTHR42981:SF2">
    <property type="entry name" value="PYRUVATE DEHYDROGENASE [UBIQUINONE]"/>
    <property type="match status" value="1"/>
</dbReference>
<feature type="domain" description="Thiamine pyrophosphate enzyme N-terminal TPP-binding" evidence="6">
    <location>
        <begin position="3"/>
        <end position="117"/>
    </location>
</feature>
<dbReference type="InterPro" id="IPR000399">
    <property type="entry name" value="TPP-bd_CS"/>
</dbReference>
<organism evidence="7">
    <name type="scientific">Burkholderia orbicola (strain AU 1054)</name>
    <dbReference type="NCBI Taxonomy" id="331271"/>
    <lineage>
        <taxon>Bacteria</taxon>
        <taxon>Pseudomonadati</taxon>
        <taxon>Pseudomonadota</taxon>
        <taxon>Betaproteobacteria</taxon>
        <taxon>Burkholderiales</taxon>
        <taxon>Burkholderiaceae</taxon>
        <taxon>Burkholderia</taxon>
        <taxon>Burkholderia cepacia complex</taxon>
        <taxon>Burkholderia orbicola</taxon>
    </lineage>
</organism>
<dbReference type="CDD" id="cd02014">
    <property type="entry name" value="TPP_POX"/>
    <property type="match status" value="1"/>
</dbReference>
<accession>A0A0H2XQD0</accession>
<evidence type="ECO:0000256" key="2">
    <source>
        <dbReference type="ARBA" id="ARBA00023052"/>
    </source>
</evidence>
<evidence type="ECO:0000256" key="3">
    <source>
        <dbReference type="RuleBase" id="RU362132"/>
    </source>
</evidence>
<evidence type="ECO:0000259" key="5">
    <source>
        <dbReference type="Pfam" id="PF02775"/>
    </source>
</evidence>